<dbReference type="InterPro" id="IPR005769">
    <property type="entry name" value="PhnE/PtxC"/>
</dbReference>
<dbReference type="PANTHER" id="PTHR30043:SF1">
    <property type="entry name" value="ABC TRANSPORT SYSTEM PERMEASE PROTEIN P69"/>
    <property type="match status" value="1"/>
</dbReference>
<feature type="transmembrane region" description="Helical" evidence="7">
    <location>
        <begin position="162"/>
        <end position="180"/>
    </location>
</feature>
<name>A0A7X8TJ92_9MICC</name>
<keyword evidence="5 7" id="KW-1133">Transmembrane helix</keyword>
<comment type="caution">
    <text evidence="9">The sequence shown here is derived from an EMBL/GenBank/DDBJ whole genome shotgun (WGS) entry which is preliminary data.</text>
</comment>
<evidence type="ECO:0000259" key="8">
    <source>
        <dbReference type="PROSITE" id="PS50928"/>
    </source>
</evidence>
<comment type="subcellular location">
    <subcellularLocation>
        <location evidence="1 7">Cell membrane</location>
        <topology evidence="1 7">Multi-pass membrane protein</topology>
    </subcellularLocation>
</comment>
<sequence>MAAFIAGGIWSMIELRINIASLIVGFENAVVFFQDRVGTLEWPELPDLMESTAMTLAIVLLATLLGAIISVILGLAAAFNTSPSRATRALARTFVVVMRAIPELIMAIVFIRLFGGGAVAGILALGLNSIGMLGKFYADAIEDHDDGPRRALESGGSPRSRQIFGATIPGIMPAIVAHGLHRFDINLRASVILGWIGLPGLGADLSQALGVGSYHRAIPLALIILGICIAAEILSGFLRMKLLGRSEPSRYGFIWAYHKVRDRYRTNGVTESTVKVSDTSRLGDRTTPPWNLGRISRVAAMGLFLALIVVSAWYAEIDWVRFFEGFASIPDVAGQFWPPDDGDIPETLWAALLTTVQMGLAATLLGAILALPVGAMAARNVAPNPWVAQIFRNLIVVTRGIPELILAIILIVIMGMGQVAGTLALALGAMGLLSKLVADSIEETDVRVQQAISTGGAGRFQVFMAATVRQAAPASVAHLFYQLDVNIRAATLLGIVGAGGVGYYLLNANRVLSFEVVTYILLMIFVVVLILEFISILMRRLLR</sequence>
<evidence type="ECO:0000256" key="7">
    <source>
        <dbReference type="RuleBase" id="RU363032"/>
    </source>
</evidence>
<dbReference type="NCBIfam" id="TIGR01097">
    <property type="entry name" value="PhnE"/>
    <property type="match status" value="1"/>
</dbReference>
<evidence type="ECO:0000256" key="2">
    <source>
        <dbReference type="ARBA" id="ARBA00022448"/>
    </source>
</evidence>
<dbReference type="SUPFAM" id="SSF161098">
    <property type="entry name" value="MetI-like"/>
    <property type="match status" value="2"/>
</dbReference>
<keyword evidence="4 7" id="KW-0812">Transmembrane</keyword>
<dbReference type="Proteomes" id="UP000523139">
    <property type="component" value="Unassembled WGS sequence"/>
</dbReference>
<proteinExistence type="inferred from homology"/>
<comment type="similarity">
    <text evidence="7">Belongs to the binding-protein-dependent transport system permease family.</text>
</comment>
<protein>
    <submittedName>
        <fullName evidence="9">Phosphonate ABC transporter, permease protein PhnE</fullName>
    </submittedName>
</protein>
<dbReference type="InterPro" id="IPR035906">
    <property type="entry name" value="MetI-like_sf"/>
</dbReference>
<dbReference type="CDD" id="cd06261">
    <property type="entry name" value="TM_PBP2"/>
    <property type="match status" value="2"/>
</dbReference>
<feature type="transmembrane region" description="Helical" evidence="7">
    <location>
        <begin position="295"/>
        <end position="315"/>
    </location>
</feature>
<dbReference type="EMBL" id="JABAHY010000002">
    <property type="protein sequence ID" value="NLS09103.1"/>
    <property type="molecule type" value="Genomic_DNA"/>
</dbReference>
<keyword evidence="10" id="KW-1185">Reference proteome</keyword>
<evidence type="ECO:0000256" key="4">
    <source>
        <dbReference type="ARBA" id="ARBA00022692"/>
    </source>
</evidence>
<feature type="transmembrane region" description="Helical" evidence="7">
    <location>
        <begin position="518"/>
        <end position="538"/>
    </location>
</feature>
<dbReference type="GO" id="GO:0005886">
    <property type="term" value="C:plasma membrane"/>
    <property type="evidence" value="ECO:0007669"/>
    <property type="project" value="UniProtKB-SubCell"/>
</dbReference>
<feature type="transmembrane region" description="Helical" evidence="7">
    <location>
        <begin position="217"/>
        <end position="238"/>
    </location>
</feature>
<gene>
    <name evidence="9" type="primary">phnE</name>
    <name evidence="9" type="ORF">HGQ17_03605</name>
</gene>
<evidence type="ECO:0000313" key="9">
    <source>
        <dbReference type="EMBL" id="NLS09103.1"/>
    </source>
</evidence>
<dbReference type="GO" id="GO:0015416">
    <property type="term" value="F:ABC-type phosphonate transporter activity"/>
    <property type="evidence" value="ECO:0007669"/>
    <property type="project" value="InterPro"/>
</dbReference>
<feature type="domain" description="ABC transmembrane type-1" evidence="8">
    <location>
        <begin position="52"/>
        <end position="235"/>
    </location>
</feature>
<dbReference type="PANTHER" id="PTHR30043">
    <property type="entry name" value="PHOSPHONATES TRANSPORT SYSTEM PERMEASE PROTEIN"/>
    <property type="match status" value="1"/>
</dbReference>
<feature type="transmembrane region" description="Helical" evidence="7">
    <location>
        <begin position="100"/>
        <end position="127"/>
    </location>
</feature>
<feature type="transmembrane region" description="Helical" evidence="7">
    <location>
        <begin position="348"/>
        <end position="378"/>
    </location>
</feature>
<keyword evidence="6 7" id="KW-0472">Membrane</keyword>
<feature type="domain" description="ABC transmembrane type-1" evidence="8">
    <location>
        <begin position="352"/>
        <end position="535"/>
    </location>
</feature>
<feature type="transmembrane region" description="Helical" evidence="7">
    <location>
        <begin position="485"/>
        <end position="506"/>
    </location>
</feature>
<feature type="transmembrane region" description="Helical" evidence="7">
    <location>
        <begin position="192"/>
        <end position="211"/>
    </location>
</feature>
<evidence type="ECO:0000256" key="1">
    <source>
        <dbReference type="ARBA" id="ARBA00004651"/>
    </source>
</evidence>
<evidence type="ECO:0000256" key="5">
    <source>
        <dbReference type="ARBA" id="ARBA00022989"/>
    </source>
</evidence>
<dbReference type="AlphaFoldDB" id="A0A7X8TJ92"/>
<keyword evidence="3" id="KW-1003">Cell membrane</keyword>
<evidence type="ECO:0000256" key="6">
    <source>
        <dbReference type="ARBA" id="ARBA00023136"/>
    </source>
</evidence>
<evidence type="ECO:0000256" key="3">
    <source>
        <dbReference type="ARBA" id="ARBA00022475"/>
    </source>
</evidence>
<dbReference type="Pfam" id="PF00528">
    <property type="entry name" value="BPD_transp_1"/>
    <property type="match status" value="2"/>
</dbReference>
<organism evidence="9 10">
    <name type="scientific">Nesterenkonia sedimenti</name>
    <dbReference type="NCBI Taxonomy" id="1463632"/>
    <lineage>
        <taxon>Bacteria</taxon>
        <taxon>Bacillati</taxon>
        <taxon>Actinomycetota</taxon>
        <taxon>Actinomycetes</taxon>
        <taxon>Micrococcales</taxon>
        <taxon>Micrococcaceae</taxon>
        <taxon>Nesterenkonia</taxon>
    </lineage>
</organism>
<keyword evidence="2 7" id="KW-0813">Transport</keyword>
<dbReference type="PROSITE" id="PS50928">
    <property type="entry name" value="ABC_TM1"/>
    <property type="match status" value="2"/>
</dbReference>
<feature type="transmembrane region" description="Helical" evidence="7">
    <location>
        <begin position="53"/>
        <end position="79"/>
    </location>
</feature>
<accession>A0A7X8TJ92</accession>
<evidence type="ECO:0000313" key="10">
    <source>
        <dbReference type="Proteomes" id="UP000523139"/>
    </source>
</evidence>
<dbReference type="Gene3D" id="1.10.3720.10">
    <property type="entry name" value="MetI-like"/>
    <property type="match status" value="2"/>
</dbReference>
<dbReference type="InterPro" id="IPR000515">
    <property type="entry name" value="MetI-like"/>
</dbReference>
<reference evidence="9 10" key="1">
    <citation type="submission" date="2020-04" db="EMBL/GenBank/DDBJ databases">
        <title>Nesterenkonia sp. nov., isolated from marine sediment.</title>
        <authorList>
            <person name="Zhang G."/>
        </authorList>
    </citation>
    <scope>NUCLEOTIDE SEQUENCE [LARGE SCALE GENOMIC DNA]</scope>
    <source>
        <strain evidence="9 10">MY13</strain>
    </source>
</reference>